<dbReference type="InterPro" id="IPR012423">
    <property type="entry name" value="Eaf7/MRGBP"/>
</dbReference>
<evidence type="ECO:0000256" key="3">
    <source>
        <dbReference type="ARBA" id="ARBA00022853"/>
    </source>
</evidence>
<keyword evidence="4" id="KW-0805">Transcription regulation</keyword>
<dbReference type="PANTHER" id="PTHR13581">
    <property type="entry name" value="MRG-BINDING PROTEIN"/>
    <property type="match status" value="1"/>
</dbReference>
<evidence type="ECO:0000256" key="6">
    <source>
        <dbReference type="ARBA" id="ARBA00023242"/>
    </source>
</evidence>
<keyword evidence="5" id="KW-0804">Transcription</keyword>
<dbReference type="Pfam" id="PF07904">
    <property type="entry name" value="Eaf7"/>
    <property type="match status" value="1"/>
</dbReference>
<dbReference type="EMBL" id="CP051142">
    <property type="protein sequence ID" value="QIX00629.1"/>
    <property type="molecule type" value="Genomic_DNA"/>
</dbReference>
<reference evidence="9 10" key="1">
    <citation type="journal article" date="2016" name="Sci. Rep.">
        <title>Peltaster fructicola genome reveals evolution from an invasive phytopathogen to an ectophytic parasite.</title>
        <authorList>
            <person name="Xu C."/>
            <person name="Chen H."/>
            <person name="Gleason M.L."/>
            <person name="Xu J.R."/>
            <person name="Liu H."/>
            <person name="Zhang R."/>
            <person name="Sun G."/>
        </authorList>
    </citation>
    <scope>NUCLEOTIDE SEQUENCE [LARGE SCALE GENOMIC DNA]</scope>
    <source>
        <strain evidence="9 10">LNHT1506</strain>
    </source>
</reference>
<comment type="function">
    <text evidence="7">Component of the NuA4 histone acetyltransferase complex which is involved in transcriptional activation of selected genes principally by acetylation of nucleosomal histone H4 and H2A. The NuA4 complex is also involved in DNA repair.</text>
</comment>
<comment type="similarity">
    <text evidence="2">Belongs to the EAF7 family.</text>
</comment>
<dbReference type="GO" id="GO:0006325">
    <property type="term" value="P:chromatin organization"/>
    <property type="evidence" value="ECO:0007669"/>
    <property type="project" value="UniProtKB-KW"/>
</dbReference>
<evidence type="ECO:0000256" key="4">
    <source>
        <dbReference type="ARBA" id="ARBA00023015"/>
    </source>
</evidence>
<protein>
    <recommendedName>
        <fullName evidence="11">Chromatin modification-related protein EAF7</fullName>
    </recommendedName>
</protein>
<evidence type="ECO:0000313" key="10">
    <source>
        <dbReference type="Proteomes" id="UP000503462"/>
    </source>
</evidence>
<comment type="subcellular location">
    <subcellularLocation>
        <location evidence="1">Nucleus</location>
    </subcellularLocation>
</comment>
<dbReference type="PANTHER" id="PTHR13581:SF5">
    <property type="entry name" value="MRG_MORF4L-BINDING PROTEIN"/>
    <property type="match status" value="1"/>
</dbReference>
<evidence type="ECO:0000256" key="8">
    <source>
        <dbReference type="SAM" id="MobiDB-lite"/>
    </source>
</evidence>
<evidence type="ECO:0008006" key="11">
    <source>
        <dbReference type="Google" id="ProtNLM"/>
    </source>
</evidence>
<keyword evidence="3" id="KW-0156">Chromatin regulator</keyword>
<evidence type="ECO:0000256" key="1">
    <source>
        <dbReference type="ARBA" id="ARBA00004123"/>
    </source>
</evidence>
<name>A0A6H0Y188_9PEZI</name>
<dbReference type="Proteomes" id="UP000503462">
    <property type="component" value="Chromosome 4"/>
</dbReference>
<dbReference type="GO" id="GO:0035267">
    <property type="term" value="C:NuA4 histone acetyltransferase complex"/>
    <property type="evidence" value="ECO:0007669"/>
    <property type="project" value="TreeGrafter"/>
</dbReference>
<sequence length="299" mass="33568">MPPRKRARVSEAASPTQKTPEPPIKPTDEELLNDPWTDEEEIGLFKGLIKWKPTGIHKHFRMLQLREYLLENKYIHPRSVHTQIPGIWQKLESLYDLEALDQREDARQLSDLSEDQDDDEEEASDDVYSLAANKIHTQPFELPDQEYGDRVWKQRFPQDDEKGDDSPPAISGLNVSEQAPIKFTPSFSIEPEETATPAPRPRGRPPKGSSRAKAAPAATARRSRRQAESVATGSEAGSEAVEPEEAEDDAEEDDNERDDEDEGDDDDEEASQASVPTTRGRGRGSGRGAPRGRPRGRRR</sequence>
<organism evidence="9 10">
    <name type="scientific">Peltaster fructicola</name>
    <dbReference type="NCBI Taxonomy" id="286661"/>
    <lineage>
        <taxon>Eukaryota</taxon>
        <taxon>Fungi</taxon>
        <taxon>Dikarya</taxon>
        <taxon>Ascomycota</taxon>
        <taxon>Pezizomycotina</taxon>
        <taxon>Dothideomycetes</taxon>
        <taxon>Dothideomycetes incertae sedis</taxon>
        <taxon>Peltaster</taxon>
    </lineage>
</organism>
<evidence type="ECO:0000256" key="2">
    <source>
        <dbReference type="ARBA" id="ARBA00007117"/>
    </source>
</evidence>
<keyword evidence="6" id="KW-0539">Nucleus</keyword>
<gene>
    <name evidence="9" type="ORF">AMS68_006146</name>
</gene>
<accession>A0A6H0Y188</accession>
<dbReference type="AlphaFoldDB" id="A0A6H0Y188"/>
<proteinExistence type="inferred from homology"/>
<dbReference type="OrthoDB" id="5595141at2759"/>
<dbReference type="GO" id="GO:0006357">
    <property type="term" value="P:regulation of transcription by RNA polymerase II"/>
    <property type="evidence" value="ECO:0007669"/>
    <property type="project" value="TreeGrafter"/>
</dbReference>
<dbReference type="GO" id="GO:0005634">
    <property type="term" value="C:nucleus"/>
    <property type="evidence" value="ECO:0007669"/>
    <property type="project" value="UniProtKB-SubCell"/>
</dbReference>
<evidence type="ECO:0000256" key="5">
    <source>
        <dbReference type="ARBA" id="ARBA00023163"/>
    </source>
</evidence>
<evidence type="ECO:0000313" key="9">
    <source>
        <dbReference type="EMBL" id="QIX00629.1"/>
    </source>
</evidence>
<feature type="compositionally biased region" description="Basic residues" evidence="8">
    <location>
        <begin position="280"/>
        <end position="299"/>
    </location>
</feature>
<feature type="compositionally biased region" description="Low complexity" evidence="8">
    <location>
        <begin position="206"/>
        <end position="220"/>
    </location>
</feature>
<feature type="region of interest" description="Disordered" evidence="8">
    <location>
        <begin position="1"/>
        <end position="35"/>
    </location>
</feature>
<feature type="compositionally biased region" description="Acidic residues" evidence="8">
    <location>
        <begin position="241"/>
        <end position="270"/>
    </location>
</feature>
<feature type="region of interest" description="Disordered" evidence="8">
    <location>
        <begin position="157"/>
        <end position="299"/>
    </location>
</feature>
<keyword evidence="10" id="KW-1185">Reference proteome</keyword>
<evidence type="ECO:0000256" key="7">
    <source>
        <dbReference type="ARBA" id="ARBA00025178"/>
    </source>
</evidence>